<keyword evidence="2" id="KW-1185">Reference proteome</keyword>
<reference evidence="1" key="1">
    <citation type="submission" date="2022-10" db="EMBL/GenBank/DDBJ databases">
        <authorList>
            <person name="Yu W.X."/>
        </authorList>
    </citation>
    <scope>NUCLEOTIDE SEQUENCE</scope>
    <source>
        <strain evidence="1">AAT</strain>
    </source>
</reference>
<dbReference type="Proteomes" id="UP001209229">
    <property type="component" value="Unassembled WGS sequence"/>
</dbReference>
<dbReference type="Pfam" id="PF19775">
    <property type="entry name" value="DUF6261"/>
    <property type="match status" value="1"/>
</dbReference>
<dbReference type="RefSeq" id="WP_301191117.1">
    <property type="nucleotide sequence ID" value="NZ_JAPDPJ010000031.1"/>
</dbReference>
<evidence type="ECO:0000313" key="1">
    <source>
        <dbReference type="EMBL" id="MCW3787552.1"/>
    </source>
</evidence>
<proteinExistence type="predicted"/>
<evidence type="ECO:0000313" key="2">
    <source>
        <dbReference type="Proteomes" id="UP001209229"/>
    </source>
</evidence>
<name>A0AAE3M5I4_9BACT</name>
<dbReference type="InterPro" id="IPR046228">
    <property type="entry name" value="DUF6261"/>
</dbReference>
<sequence length="241" mass="26771">MIKKVIAHSRTTEIAAVCTRIIAAFESSTYQADDNLVTIISQLKPLSVKLNKSVKRIKSESELEDKDHLRDDAVRSYYYLISGLTHHPDATIKNAAQMLLAVFNNYGLDIISSSYGIETSLINSLLAELNKTENIENINLLQGVAECIANIKSTQNDFETSYLNNEKEKAKNMELESASQIKKEAIQVINGMLVPYLKGMMAVNKDAFGEFAQVIAQIISNNNLGVKKRSKSAIPKDVFPE</sequence>
<accession>A0AAE3M5I4</accession>
<protein>
    <submittedName>
        <fullName evidence="1">DUF6261 family protein</fullName>
    </submittedName>
</protein>
<dbReference type="EMBL" id="JAPDPJ010000031">
    <property type="protein sequence ID" value="MCW3787552.1"/>
    <property type="molecule type" value="Genomic_DNA"/>
</dbReference>
<gene>
    <name evidence="1" type="ORF">OM075_13845</name>
</gene>
<dbReference type="AlphaFoldDB" id="A0AAE3M5I4"/>
<comment type="caution">
    <text evidence="1">The sequence shown here is derived from an EMBL/GenBank/DDBJ whole genome shotgun (WGS) entry which is preliminary data.</text>
</comment>
<organism evidence="1 2">
    <name type="scientific">Plebeiibacterium sediminum</name>
    <dbReference type="NCBI Taxonomy" id="2992112"/>
    <lineage>
        <taxon>Bacteria</taxon>
        <taxon>Pseudomonadati</taxon>
        <taxon>Bacteroidota</taxon>
        <taxon>Bacteroidia</taxon>
        <taxon>Marinilabiliales</taxon>
        <taxon>Marinilabiliaceae</taxon>
        <taxon>Plebeiibacterium</taxon>
    </lineage>
</organism>